<protein>
    <submittedName>
        <fullName evidence="1">Uncharacterized protein</fullName>
    </submittedName>
</protein>
<dbReference type="EMBL" id="SNRW01013762">
    <property type="protein sequence ID" value="KAA6372247.1"/>
    <property type="molecule type" value="Genomic_DNA"/>
</dbReference>
<sequence>SQLAEFIRDCAQTLVRCRQYLLHSYILGYSLSQCAAKNTFHIQQGFLQGNAEWLLVLQEKETDELDRNEILNYSASCQKYLDSLIEFFANDAQELLMAKIEQTDMIEEKEQKDKSQKE</sequence>
<comment type="caution">
    <text evidence="1">The sequence shown here is derived from an EMBL/GenBank/DDBJ whole genome shotgun (WGS) entry which is preliminary data.</text>
</comment>
<evidence type="ECO:0000313" key="1">
    <source>
        <dbReference type="EMBL" id="KAA6372247.1"/>
    </source>
</evidence>
<name>A0A5J4UP84_9EUKA</name>
<reference evidence="1 2" key="1">
    <citation type="submission" date="2019-03" db="EMBL/GenBank/DDBJ databases">
        <title>Single cell metagenomics reveals metabolic interactions within the superorganism composed of flagellate Streblomastix strix and complex community of Bacteroidetes bacteria on its surface.</title>
        <authorList>
            <person name="Treitli S.C."/>
            <person name="Kolisko M."/>
            <person name="Husnik F."/>
            <person name="Keeling P."/>
            <person name="Hampl V."/>
        </authorList>
    </citation>
    <scope>NUCLEOTIDE SEQUENCE [LARGE SCALE GENOMIC DNA]</scope>
    <source>
        <strain evidence="1">ST1C</strain>
    </source>
</reference>
<proteinExistence type="predicted"/>
<gene>
    <name evidence="1" type="ORF">EZS28_032227</name>
</gene>
<dbReference type="Gene3D" id="1.20.120.1750">
    <property type="match status" value="1"/>
</dbReference>
<dbReference type="AlphaFoldDB" id="A0A5J4UP84"/>
<feature type="non-terminal residue" evidence="1">
    <location>
        <position position="1"/>
    </location>
</feature>
<accession>A0A5J4UP84</accession>
<evidence type="ECO:0000313" key="2">
    <source>
        <dbReference type="Proteomes" id="UP000324800"/>
    </source>
</evidence>
<dbReference type="Proteomes" id="UP000324800">
    <property type="component" value="Unassembled WGS sequence"/>
</dbReference>
<organism evidence="1 2">
    <name type="scientific">Streblomastix strix</name>
    <dbReference type="NCBI Taxonomy" id="222440"/>
    <lineage>
        <taxon>Eukaryota</taxon>
        <taxon>Metamonada</taxon>
        <taxon>Preaxostyla</taxon>
        <taxon>Oxymonadida</taxon>
        <taxon>Streblomastigidae</taxon>
        <taxon>Streblomastix</taxon>
    </lineage>
</organism>